<comment type="caution">
    <text evidence="3">The sequence shown here is derived from an EMBL/GenBank/DDBJ whole genome shotgun (WGS) entry which is preliminary data.</text>
</comment>
<evidence type="ECO:0000256" key="1">
    <source>
        <dbReference type="SAM" id="MobiDB-lite"/>
    </source>
</evidence>
<gene>
    <name evidence="3" type="ORF">ACFPEL_15490</name>
</gene>
<dbReference type="InterPro" id="IPR007278">
    <property type="entry name" value="DUF397"/>
</dbReference>
<organism evidence="3 4">
    <name type="scientific">Actinomycetospora chibensis</name>
    <dbReference type="NCBI Taxonomy" id="663606"/>
    <lineage>
        <taxon>Bacteria</taxon>
        <taxon>Bacillati</taxon>
        <taxon>Actinomycetota</taxon>
        <taxon>Actinomycetes</taxon>
        <taxon>Pseudonocardiales</taxon>
        <taxon>Pseudonocardiaceae</taxon>
        <taxon>Actinomycetospora</taxon>
    </lineage>
</organism>
<name>A0ABV9RNQ0_9PSEU</name>
<proteinExistence type="predicted"/>
<evidence type="ECO:0000259" key="2">
    <source>
        <dbReference type="Pfam" id="PF04149"/>
    </source>
</evidence>
<evidence type="ECO:0000313" key="4">
    <source>
        <dbReference type="Proteomes" id="UP001595909"/>
    </source>
</evidence>
<keyword evidence="4" id="KW-1185">Reference proteome</keyword>
<evidence type="ECO:0000313" key="3">
    <source>
        <dbReference type="EMBL" id="MFC4833817.1"/>
    </source>
</evidence>
<dbReference type="Pfam" id="PF04149">
    <property type="entry name" value="DUF397"/>
    <property type="match status" value="1"/>
</dbReference>
<reference evidence="4" key="1">
    <citation type="journal article" date="2019" name="Int. J. Syst. Evol. Microbiol.">
        <title>The Global Catalogue of Microorganisms (GCM) 10K type strain sequencing project: providing services to taxonomists for standard genome sequencing and annotation.</title>
        <authorList>
            <consortium name="The Broad Institute Genomics Platform"/>
            <consortium name="The Broad Institute Genome Sequencing Center for Infectious Disease"/>
            <person name="Wu L."/>
            <person name="Ma J."/>
        </authorList>
    </citation>
    <scope>NUCLEOTIDE SEQUENCE [LARGE SCALE GENOMIC DNA]</scope>
    <source>
        <strain evidence="4">CCUG 50347</strain>
    </source>
</reference>
<accession>A0ABV9RNQ0</accession>
<dbReference type="Proteomes" id="UP001595909">
    <property type="component" value="Unassembled WGS sequence"/>
</dbReference>
<dbReference type="EMBL" id="JBHSIM010000034">
    <property type="protein sequence ID" value="MFC4833817.1"/>
    <property type="molecule type" value="Genomic_DNA"/>
</dbReference>
<dbReference type="RefSeq" id="WP_274188586.1">
    <property type="nucleotide sequence ID" value="NZ_BAABHN010000034.1"/>
</dbReference>
<feature type="region of interest" description="Disordered" evidence="1">
    <location>
        <begin position="1"/>
        <end position="27"/>
    </location>
</feature>
<sequence length="81" mass="8392">MPHDGAGSGPIADAGGPVLAWQKSRRSNPNGACVEMARMPDGQIAVRDSKDPHGPILTCAAMEIARLVDAIKAGELDDLIS</sequence>
<feature type="domain" description="DUF397" evidence="2">
    <location>
        <begin position="19"/>
        <end position="72"/>
    </location>
</feature>
<protein>
    <submittedName>
        <fullName evidence="3">DUF397 domain-containing protein</fullName>
    </submittedName>
</protein>